<keyword evidence="2" id="KW-0614">Plasmid</keyword>
<evidence type="ECO:0000313" key="3">
    <source>
        <dbReference type="Proteomes" id="UP000251166"/>
    </source>
</evidence>
<dbReference type="Proteomes" id="UP000251166">
    <property type="component" value="Plasmid unnamed3"/>
</dbReference>
<sequence length="177" mass="19005">MRRSAGMRFSCRATDSLASFLNRDCRFRLSGANVNGGKGTVKLGKIRVLSHISVPQSCAASSSMRESCIESGWKQGIAIAKMHQQLSRDLLVGQIVERLQGAASLAPANYRLKIDNADAAQHDRHQGVPPLRPAAVGRRPAAALADDGSGRPASGASPSAQANRPVFRRRPEPRRRG</sequence>
<proteinExistence type="predicted"/>
<evidence type="ECO:0000313" key="2">
    <source>
        <dbReference type="EMBL" id="AXA43901.1"/>
    </source>
</evidence>
<organism evidence="2 3">
    <name type="scientific">Rhizobium leguminosarum</name>
    <dbReference type="NCBI Taxonomy" id="384"/>
    <lineage>
        <taxon>Bacteria</taxon>
        <taxon>Pseudomonadati</taxon>
        <taxon>Pseudomonadota</taxon>
        <taxon>Alphaproteobacteria</taxon>
        <taxon>Hyphomicrobiales</taxon>
        <taxon>Rhizobiaceae</taxon>
        <taxon>Rhizobium/Agrobacterium group</taxon>
        <taxon>Rhizobium</taxon>
    </lineage>
</organism>
<geneLocation type="plasmid" evidence="2 3">
    <name>unnamed3</name>
</geneLocation>
<reference evidence="2 3" key="1">
    <citation type="submission" date="2018-07" db="EMBL/GenBank/DDBJ databases">
        <title>Rhizobium leguminosarum strain:ATCC 14479 Genome sequencing and assembly.</title>
        <authorList>
            <person name="Chakraborty R."/>
        </authorList>
    </citation>
    <scope>NUCLEOTIDE SEQUENCE [LARGE SCALE GENOMIC DNA]</scope>
    <source>
        <strain evidence="2 3">ATCC 14479</strain>
        <plasmid evidence="3">Plasmid unnamed3</plasmid>
    </source>
</reference>
<feature type="region of interest" description="Disordered" evidence="1">
    <location>
        <begin position="121"/>
        <end position="177"/>
    </location>
</feature>
<gene>
    <name evidence="2" type="ORF">DLJ82_5930</name>
</gene>
<dbReference type="AlphaFoldDB" id="A0A2Z4YRI4"/>
<accession>A0A2Z4YRI4</accession>
<protein>
    <submittedName>
        <fullName evidence="2">Uncharacterized protein</fullName>
    </submittedName>
</protein>
<evidence type="ECO:0000256" key="1">
    <source>
        <dbReference type="SAM" id="MobiDB-lite"/>
    </source>
</evidence>
<feature type="compositionally biased region" description="Low complexity" evidence="1">
    <location>
        <begin position="133"/>
        <end position="160"/>
    </location>
</feature>
<feature type="compositionally biased region" description="Basic residues" evidence="1">
    <location>
        <begin position="166"/>
        <end position="177"/>
    </location>
</feature>
<name>A0A2Z4YRI4_RHILE</name>
<dbReference type="EMBL" id="CP030763">
    <property type="protein sequence ID" value="AXA43901.1"/>
    <property type="molecule type" value="Genomic_DNA"/>
</dbReference>